<dbReference type="EC" id="2.1.1.-" evidence="6"/>
<organism evidence="7 8">
    <name type="scientific">Halobacteriovorax vibrionivorans</name>
    <dbReference type="NCBI Taxonomy" id="2152716"/>
    <lineage>
        <taxon>Bacteria</taxon>
        <taxon>Pseudomonadati</taxon>
        <taxon>Bdellovibrionota</taxon>
        <taxon>Bacteriovoracia</taxon>
        <taxon>Bacteriovoracales</taxon>
        <taxon>Halobacteriovoraceae</taxon>
        <taxon>Halobacteriovorax</taxon>
    </lineage>
</organism>
<evidence type="ECO:0000256" key="4">
    <source>
        <dbReference type="ARBA" id="ARBA00022679"/>
    </source>
</evidence>
<keyword evidence="1 6" id="KW-0963">Cytoplasm</keyword>
<evidence type="ECO:0000256" key="5">
    <source>
        <dbReference type="ARBA" id="ARBA00022691"/>
    </source>
</evidence>
<dbReference type="RefSeq" id="WP_114705992.1">
    <property type="nucleotide sequence ID" value="NZ_QDKL01000001.1"/>
</dbReference>
<keyword evidence="4 6" id="KW-0808">Transferase</keyword>
<feature type="binding site" evidence="6">
    <location>
        <position position="70"/>
    </location>
    <ligand>
        <name>S-adenosyl-L-methionine</name>
        <dbReference type="ChEBI" id="CHEBI:59789"/>
    </ligand>
</feature>
<comment type="caution">
    <text evidence="6">Lacks conserved residue(s) required for the propagation of feature annotation.</text>
</comment>
<dbReference type="InterPro" id="IPR029063">
    <property type="entry name" value="SAM-dependent_MTases_sf"/>
</dbReference>
<dbReference type="Proteomes" id="UP000443582">
    <property type="component" value="Unassembled WGS sequence"/>
</dbReference>
<comment type="subcellular location">
    <subcellularLocation>
        <location evidence="6">Cytoplasm</location>
    </subcellularLocation>
</comment>
<name>A0ABY0IJE5_9BACT</name>
<dbReference type="EMBL" id="QDKL01000001">
    <property type="protein sequence ID" value="RZF23048.1"/>
    <property type="molecule type" value="Genomic_DNA"/>
</dbReference>
<dbReference type="SUPFAM" id="SSF53335">
    <property type="entry name" value="S-adenosyl-L-methionine-dependent methyltransferases"/>
    <property type="match status" value="1"/>
</dbReference>
<keyword evidence="2 6" id="KW-0698">rRNA processing</keyword>
<proteinExistence type="inferred from homology"/>
<dbReference type="InterPro" id="IPR003682">
    <property type="entry name" value="rRNA_ssu_MeTfrase_G"/>
</dbReference>
<evidence type="ECO:0000256" key="2">
    <source>
        <dbReference type="ARBA" id="ARBA00022552"/>
    </source>
</evidence>
<sequence length="221" mass="25424">MMKDTEFCQKYLEQINGPFAGINLTRINTPEEFHVKQYVDSVKPIEEVESLKKIYDKTEIHVDIGFGGGFPLLPLASLNPDKKYIGFEARGKKSKVVNQIAEAIGLDNVKTYHQRFEHVYFDRDCTITFKAVSTIENLLPKIITDKKVNVIFYKGPNFYELEDLDWLGGKWDIIEETLVDIPGTEGRMMIALRNKNVLRGTEINNFRKNKNKNLVTLSSFL</sequence>
<comment type="caution">
    <text evidence="7">The sequence shown here is derived from an EMBL/GenBank/DDBJ whole genome shotgun (WGS) entry which is preliminary data.</text>
</comment>
<evidence type="ECO:0000313" key="8">
    <source>
        <dbReference type="Proteomes" id="UP000443582"/>
    </source>
</evidence>
<feature type="binding site" evidence="6">
    <location>
        <position position="130"/>
    </location>
    <ligand>
        <name>S-adenosyl-L-methionine</name>
        <dbReference type="ChEBI" id="CHEBI:59789"/>
    </ligand>
</feature>
<accession>A0ABY0IJE5</accession>
<dbReference type="HAMAP" id="MF_00074">
    <property type="entry name" value="16SrRNA_methyltr_G"/>
    <property type="match status" value="1"/>
</dbReference>
<dbReference type="PANTHER" id="PTHR31760:SF0">
    <property type="entry name" value="S-ADENOSYL-L-METHIONINE-DEPENDENT METHYLTRANSFERASES SUPERFAMILY PROTEIN"/>
    <property type="match status" value="1"/>
</dbReference>
<keyword evidence="8" id="KW-1185">Reference proteome</keyword>
<evidence type="ECO:0000313" key="7">
    <source>
        <dbReference type="EMBL" id="RZF23048.1"/>
    </source>
</evidence>
<dbReference type="Pfam" id="PF02527">
    <property type="entry name" value="GidB"/>
    <property type="match status" value="1"/>
</dbReference>
<evidence type="ECO:0000256" key="3">
    <source>
        <dbReference type="ARBA" id="ARBA00022603"/>
    </source>
</evidence>
<dbReference type="Gene3D" id="3.40.50.150">
    <property type="entry name" value="Vaccinia Virus protein VP39"/>
    <property type="match status" value="1"/>
</dbReference>
<protein>
    <recommendedName>
        <fullName evidence="6">Ribosomal RNA small subunit methyltransferase G</fullName>
        <ecNumber evidence="6">2.1.1.-</ecNumber>
    </recommendedName>
    <alternativeName>
        <fullName evidence="6">16S rRNA 7-methylguanosine methyltransferase</fullName>
        <shortName evidence="6">16S rRNA m7G methyltransferase</shortName>
    </alternativeName>
</protein>
<evidence type="ECO:0000256" key="1">
    <source>
        <dbReference type="ARBA" id="ARBA00022490"/>
    </source>
</evidence>
<dbReference type="PANTHER" id="PTHR31760">
    <property type="entry name" value="S-ADENOSYL-L-METHIONINE-DEPENDENT METHYLTRANSFERASES SUPERFAMILY PROTEIN"/>
    <property type="match status" value="1"/>
</dbReference>
<keyword evidence="3 6" id="KW-0489">Methyltransferase</keyword>
<gene>
    <name evidence="6" type="primary">rsmG</name>
    <name evidence="7" type="ORF">DAY19_04560</name>
</gene>
<feature type="binding site" evidence="6">
    <location>
        <position position="65"/>
    </location>
    <ligand>
        <name>S-adenosyl-L-methionine</name>
        <dbReference type="ChEBI" id="CHEBI:59789"/>
    </ligand>
</feature>
<comment type="similarity">
    <text evidence="6">Belongs to the methyltransferase superfamily. RNA methyltransferase RsmG family.</text>
</comment>
<reference evidence="8" key="1">
    <citation type="journal article" date="2019" name="Int. J. Syst. Evol. Microbiol.">
        <title>Halobacteriovorax valvorus sp. nov., a novel prokaryotic predator isolated from coastal seawater of China.</title>
        <authorList>
            <person name="Chen M.-X."/>
        </authorList>
    </citation>
    <scope>NUCLEOTIDE SEQUENCE [LARGE SCALE GENOMIC DNA]</scope>
    <source>
        <strain evidence="8">BL9</strain>
    </source>
</reference>
<comment type="function">
    <text evidence="6">Specifically methylates the N7 position of a guanine in 16S rRNA.</text>
</comment>
<keyword evidence="5 6" id="KW-0949">S-adenosyl-L-methionine</keyword>
<evidence type="ECO:0000256" key="6">
    <source>
        <dbReference type="HAMAP-Rule" id="MF_00074"/>
    </source>
</evidence>